<evidence type="ECO:0000313" key="9">
    <source>
        <dbReference type="EMBL" id="QEC72903.1"/>
    </source>
</evidence>
<dbReference type="EC" id="2.1.1.107" evidence="2"/>
<dbReference type="InterPro" id="IPR014777">
    <property type="entry name" value="4pyrrole_Mease_sub1"/>
</dbReference>
<dbReference type="InterPro" id="IPR006366">
    <property type="entry name" value="CobA/CysG_C"/>
</dbReference>
<gene>
    <name evidence="9" type="primary">cobA</name>
    <name evidence="9" type="ORF">FSB73_15675</name>
</gene>
<dbReference type="SUPFAM" id="SSF53790">
    <property type="entry name" value="Tetrapyrrole methylase"/>
    <property type="match status" value="1"/>
</dbReference>
<evidence type="ECO:0000256" key="4">
    <source>
        <dbReference type="ARBA" id="ARBA00022679"/>
    </source>
</evidence>
<name>A0A5B8VNV2_9BACT</name>
<keyword evidence="5" id="KW-0949">S-adenosyl-L-methionine</keyword>
<accession>A0A5B8VNV2</accession>
<keyword evidence="3 9" id="KW-0489">Methyltransferase</keyword>
<evidence type="ECO:0000256" key="1">
    <source>
        <dbReference type="ARBA" id="ARBA00005879"/>
    </source>
</evidence>
<evidence type="ECO:0000259" key="8">
    <source>
        <dbReference type="Pfam" id="PF00590"/>
    </source>
</evidence>
<keyword evidence="10" id="KW-1185">Reference proteome</keyword>
<dbReference type="InterPro" id="IPR003043">
    <property type="entry name" value="Uropor_MeTrfase_CS"/>
</dbReference>
<dbReference type="GO" id="GO:0004851">
    <property type="term" value="F:uroporphyrin-III C-methyltransferase activity"/>
    <property type="evidence" value="ECO:0007669"/>
    <property type="project" value="UniProtKB-EC"/>
</dbReference>
<dbReference type="InterPro" id="IPR050161">
    <property type="entry name" value="Siro_Cobalamin_biosynth"/>
</dbReference>
<evidence type="ECO:0000256" key="6">
    <source>
        <dbReference type="ARBA" id="ARBA00023244"/>
    </source>
</evidence>
<dbReference type="KEGG" id="agi:FSB73_15675"/>
<keyword evidence="4 9" id="KW-0808">Transferase</keyword>
<dbReference type="OrthoDB" id="9815856at2"/>
<dbReference type="Proteomes" id="UP000321291">
    <property type="component" value="Chromosome"/>
</dbReference>
<evidence type="ECO:0000256" key="7">
    <source>
        <dbReference type="ARBA" id="ARBA00025705"/>
    </source>
</evidence>
<dbReference type="CDD" id="cd11642">
    <property type="entry name" value="SUMT"/>
    <property type="match status" value="1"/>
</dbReference>
<dbReference type="Gene3D" id="3.40.1010.10">
    <property type="entry name" value="Cobalt-precorrin-4 Transmethylase, Domain 1"/>
    <property type="match status" value="1"/>
</dbReference>
<dbReference type="InterPro" id="IPR000878">
    <property type="entry name" value="4pyrrol_Mease"/>
</dbReference>
<evidence type="ECO:0000256" key="3">
    <source>
        <dbReference type="ARBA" id="ARBA00022603"/>
    </source>
</evidence>
<dbReference type="InterPro" id="IPR014776">
    <property type="entry name" value="4pyrrole_Mease_sub2"/>
</dbReference>
<dbReference type="PANTHER" id="PTHR45790">
    <property type="entry name" value="SIROHEME SYNTHASE-RELATED"/>
    <property type="match status" value="1"/>
</dbReference>
<dbReference type="FunFam" id="3.40.1010.10:FF:000001">
    <property type="entry name" value="Siroheme synthase"/>
    <property type="match status" value="1"/>
</dbReference>
<dbReference type="PROSITE" id="PS00839">
    <property type="entry name" value="SUMT_1"/>
    <property type="match status" value="1"/>
</dbReference>
<protein>
    <recommendedName>
        <fullName evidence="2">uroporphyrinogen-III C-methyltransferase</fullName>
        <ecNumber evidence="2">2.1.1.107</ecNumber>
    </recommendedName>
</protein>
<comment type="similarity">
    <text evidence="1">Belongs to the precorrin methyltransferase family.</text>
</comment>
<keyword evidence="6" id="KW-0627">Porphyrin biosynthesis</keyword>
<organism evidence="9 10">
    <name type="scientific">Arachidicoccus ginsenosidivorans</name>
    <dbReference type="NCBI Taxonomy" id="496057"/>
    <lineage>
        <taxon>Bacteria</taxon>
        <taxon>Pseudomonadati</taxon>
        <taxon>Bacteroidota</taxon>
        <taxon>Chitinophagia</taxon>
        <taxon>Chitinophagales</taxon>
        <taxon>Chitinophagaceae</taxon>
        <taxon>Arachidicoccus</taxon>
    </lineage>
</organism>
<proteinExistence type="inferred from homology"/>
<dbReference type="GO" id="GO:0032259">
    <property type="term" value="P:methylation"/>
    <property type="evidence" value="ECO:0007669"/>
    <property type="project" value="UniProtKB-KW"/>
</dbReference>
<evidence type="ECO:0000313" key="10">
    <source>
        <dbReference type="Proteomes" id="UP000321291"/>
    </source>
</evidence>
<feature type="domain" description="Tetrapyrrole methylase" evidence="8">
    <location>
        <begin position="6"/>
        <end position="215"/>
    </location>
</feature>
<dbReference type="EMBL" id="CP042434">
    <property type="protein sequence ID" value="QEC72903.1"/>
    <property type="molecule type" value="Genomic_DNA"/>
</dbReference>
<dbReference type="NCBIfam" id="NF004790">
    <property type="entry name" value="PRK06136.1"/>
    <property type="match status" value="1"/>
</dbReference>
<evidence type="ECO:0000256" key="5">
    <source>
        <dbReference type="ARBA" id="ARBA00022691"/>
    </source>
</evidence>
<dbReference type="Pfam" id="PF00590">
    <property type="entry name" value="TP_methylase"/>
    <property type="match status" value="1"/>
</dbReference>
<evidence type="ECO:0000256" key="2">
    <source>
        <dbReference type="ARBA" id="ARBA00012162"/>
    </source>
</evidence>
<dbReference type="InterPro" id="IPR035996">
    <property type="entry name" value="4pyrrol_Methylase_sf"/>
</dbReference>
<dbReference type="Gene3D" id="3.30.950.10">
    <property type="entry name" value="Methyltransferase, Cobalt-precorrin-4 Transmethylase, Domain 2"/>
    <property type="match status" value="1"/>
</dbReference>
<comment type="pathway">
    <text evidence="7">Porphyrin-containing compound metabolism; siroheme biosynthesis; precorrin-2 from uroporphyrinogen III: step 1/1.</text>
</comment>
<reference evidence="9 10" key="1">
    <citation type="journal article" date="2017" name="Int. J. Syst. Evol. Microbiol.">
        <title>Arachidicoccus ginsenosidivorans sp. nov., with ginsenoside-converting activity isolated from ginseng cultivating soil.</title>
        <authorList>
            <person name="Siddiqi M.Z."/>
            <person name="Aslam Z."/>
            <person name="Im W.T."/>
        </authorList>
    </citation>
    <scope>NUCLEOTIDE SEQUENCE [LARGE SCALE GENOMIC DNA]</scope>
    <source>
        <strain evidence="9 10">Gsoil 809</strain>
    </source>
</reference>
<dbReference type="PANTHER" id="PTHR45790:SF3">
    <property type="entry name" value="S-ADENOSYL-L-METHIONINE-DEPENDENT UROPORPHYRINOGEN III METHYLTRANSFERASE, CHLOROPLASTIC"/>
    <property type="match status" value="1"/>
</dbReference>
<dbReference type="AlphaFoldDB" id="A0A5B8VNV2"/>
<dbReference type="RefSeq" id="WP_146784232.1">
    <property type="nucleotide sequence ID" value="NZ_CP042434.1"/>
</dbReference>
<dbReference type="GO" id="GO:0019354">
    <property type="term" value="P:siroheme biosynthetic process"/>
    <property type="evidence" value="ECO:0007669"/>
    <property type="project" value="InterPro"/>
</dbReference>
<dbReference type="NCBIfam" id="TIGR01469">
    <property type="entry name" value="cobA_cysG_Cterm"/>
    <property type="match status" value="1"/>
</dbReference>
<sequence>MTKNPTLTLVGAGPGDPDLITVKGIKALKAADIVLYDALIDPSLLYYCNPTCVKRYVGKRAGSHSLTQEQICALIKKLAGHYQNIVRLKGGDPFVFGRATEEIQAARSIGMQVEIVPGISSALAVAASAMIPVTSRGVSQSFWVATGTTKEGKLSSDIYLAAQSSATIILLMAIKHLSEIMSVFIHYNRQLTPVAVIQEGCTKNQRMVTGNIQNICELVRLAGLTNPAVVIIGDVVLSRQQLAEVLALKQAI</sequence>